<dbReference type="PANTHER" id="PTHR47356">
    <property type="entry name" value="FAD-DEPENDENT MONOOXYGENASE ASQG-RELATED"/>
    <property type="match status" value="1"/>
</dbReference>
<comment type="pathway">
    <text evidence="2">Secondary metabolite biosynthesis.</text>
</comment>
<name>A0A9P9WUV3_9PEZI</name>
<dbReference type="Pfam" id="PF01494">
    <property type="entry name" value="FAD_binding_3"/>
    <property type="match status" value="1"/>
</dbReference>
<keyword evidence="5" id="KW-0274">FAD</keyword>
<evidence type="ECO:0000256" key="3">
    <source>
        <dbReference type="ARBA" id="ARBA00007992"/>
    </source>
</evidence>
<comment type="similarity">
    <text evidence="3">Belongs to the paxM FAD-dependent monooxygenase family.</text>
</comment>
<proteinExistence type="inferred from homology"/>
<dbReference type="AlphaFoldDB" id="A0A9P9WUV3"/>
<dbReference type="InterPro" id="IPR002938">
    <property type="entry name" value="FAD-bd"/>
</dbReference>
<dbReference type="GO" id="GO:0004497">
    <property type="term" value="F:monooxygenase activity"/>
    <property type="evidence" value="ECO:0007669"/>
    <property type="project" value="InterPro"/>
</dbReference>
<evidence type="ECO:0000256" key="6">
    <source>
        <dbReference type="ARBA" id="ARBA00023002"/>
    </source>
</evidence>
<keyword evidence="9" id="KW-1185">Reference proteome</keyword>
<evidence type="ECO:0000256" key="2">
    <source>
        <dbReference type="ARBA" id="ARBA00005179"/>
    </source>
</evidence>
<dbReference type="Proteomes" id="UP000829685">
    <property type="component" value="Unassembled WGS sequence"/>
</dbReference>
<dbReference type="PANTHER" id="PTHR47356:SF2">
    <property type="entry name" value="FAD-BINDING DOMAIN-CONTAINING PROTEIN-RELATED"/>
    <property type="match status" value="1"/>
</dbReference>
<keyword evidence="6" id="KW-0560">Oxidoreductase</keyword>
<comment type="caution">
    <text evidence="8">The sequence shown here is derived from an EMBL/GenBank/DDBJ whole genome shotgun (WGS) entry which is preliminary data.</text>
</comment>
<dbReference type="GO" id="GO:0071949">
    <property type="term" value="F:FAD binding"/>
    <property type="evidence" value="ECO:0007669"/>
    <property type="project" value="InterPro"/>
</dbReference>
<organism evidence="8 9">
    <name type="scientific">Neoarthrinium moseri</name>
    <dbReference type="NCBI Taxonomy" id="1658444"/>
    <lineage>
        <taxon>Eukaryota</taxon>
        <taxon>Fungi</taxon>
        <taxon>Dikarya</taxon>
        <taxon>Ascomycota</taxon>
        <taxon>Pezizomycotina</taxon>
        <taxon>Sordariomycetes</taxon>
        <taxon>Xylariomycetidae</taxon>
        <taxon>Amphisphaeriales</taxon>
        <taxon>Apiosporaceae</taxon>
        <taxon>Neoarthrinium</taxon>
    </lineage>
</organism>
<dbReference type="InterPro" id="IPR036188">
    <property type="entry name" value="FAD/NAD-bd_sf"/>
</dbReference>
<dbReference type="SUPFAM" id="SSF51905">
    <property type="entry name" value="FAD/NAD(P)-binding domain"/>
    <property type="match status" value="1"/>
</dbReference>
<evidence type="ECO:0000313" key="9">
    <source>
        <dbReference type="Proteomes" id="UP000829685"/>
    </source>
</evidence>
<dbReference type="Gene3D" id="3.50.50.60">
    <property type="entry name" value="FAD/NAD(P)-binding domain"/>
    <property type="match status" value="1"/>
</dbReference>
<keyword evidence="4" id="KW-0285">Flavoprotein</keyword>
<reference evidence="8" key="1">
    <citation type="submission" date="2021-03" db="EMBL/GenBank/DDBJ databases">
        <title>Revisited historic fungal species revealed as producer of novel bioactive compounds through whole genome sequencing and comparative genomics.</title>
        <authorList>
            <person name="Vignolle G.A."/>
            <person name="Hochenegger N."/>
            <person name="Mach R.L."/>
            <person name="Mach-Aigner A.R."/>
            <person name="Javad Rahimi M."/>
            <person name="Salim K.A."/>
            <person name="Chan C.M."/>
            <person name="Lim L.B.L."/>
            <person name="Cai F."/>
            <person name="Druzhinina I.S."/>
            <person name="U'Ren J.M."/>
            <person name="Derntl C."/>
        </authorList>
    </citation>
    <scope>NUCLEOTIDE SEQUENCE</scope>
    <source>
        <strain evidence="8">TUCIM 5799</strain>
    </source>
</reference>
<comment type="cofactor">
    <cofactor evidence="1">
        <name>FAD</name>
        <dbReference type="ChEBI" id="CHEBI:57692"/>
    </cofactor>
</comment>
<dbReference type="PRINTS" id="PR00420">
    <property type="entry name" value="RNGMNOXGNASE"/>
</dbReference>
<protein>
    <recommendedName>
        <fullName evidence="7">FAD-binding domain-containing protein</fullName>
    </recommendedName>
</protein>
<feature type="domain" description="FAD-binding" evidence="7">
    <location>
        <begin position="9"/>
        <end position="344"/>
    </location>
</feature>
<sequence>MAESKSPFRVVIIGAGVTGLVASNCLQIAGIDHVVLERRDNVAPPEGASIGMYPHGARVLHQIGALKGVLAACTATDRWFYRGAEGEMLMNNGFFRHVEKNFGVGYILLERREFLQILYDSLPDKSYIKTGCGVKEVKHVGDQVQVTLYNGQVETGDIVLGCDGAHSIVRSIMWEHANRITPGLITAKEKANYRTDWKAVIGVAPQMPGLGVQDMTSVSDKGKTFIAFSQPDRIYFFFIFRVDEPYTWPGRPNSKDADRDALVESVADHPISDTLLFGELWKKRFRGELLYLEDGVYDHWHSGRIILTGDAVHKFTPNMGFGGNCGIESTAVLCNHLNRILSENKGRKPSQEQLSEIFELYQNRQVPRMKEISELCRLVTKVQAWETPYHKFVDTWVFPMQSDKELANQLTEIIRRGAKLDYVDDAGFGPGTVTWIDHETEKVSQGSSIASRIVRLVGAGAAILAVLQGFRFFTFASASVAP</sequence>
<accession>A0A9P9WUV3</accession>
<evidence type="ECO:0000256" key="5">
    <source>
        <dbReference type="ARBA" id="ARBA00022827"/>
    </source>
</evidence>
<evidence type="ECO:0000259" key="7">
    <source>
        <dbReference type="Pfam" id="PF01494"/>
    </source>
</evidence>
<evidence type="ECO:0000256" key="1">
    <source>
        <dbReference type="ARBA" id="ARBA00001974"/>
    </source>
</evidence>
<evidence type="ECO:0000256" key="4">
    <source>
        <dbReference type="ARBA" id="ARBA00022630"/>
    </source>
</evidence>
<dbReference type="InterPro" id="IPR050562">
    <property type="entry name" value="FAD_mOase_fung"/>
</dbReference>
<dbReference type="EMBL" id="JAFIMR010000004">
    <property type="protein sequence ID" value="KAI1879709.1"/>
    <property type="molecule type" value="Genomic_DNA"/>
</dbReference>
<evidence type="ECO:0000313" key="8">
    <source>
        <dbReference type="EMBL" id="KAI1879709.1"/>
    </source>
</evidence>
<gene>
    <name evidence="8" type="ORF">JX265_002663</name>
</gene>